<dbReference type="InterPro" id="IPR032466">
    <property type="entry name" value="Metal_Hydrolase"/>
</dbReference>
<dbReference type="InterPro" id="IPR052349">
    <property type="entry name" value="Metallo-hydrolase_Enzymes"/>
</dbReference>
<dbReference type="PANTHER" id="PTHR32027:SF0">
    <property type="entry name" value="CYTOSINE DEAMINASE"/>
    <property type="match status" value="1"/>
</dbReference>
<evidence type="ECO:0000313" key="2">
    <source>
        <dbReference type="EMBL" id="MFD1677972.1"/>
    </source>
</evidence>
<gene>
    <name evidence="2" type="ORF">ACFSB2_25220</name>
</gene>
<keyword evidence="3" id="KW-1185">Reference proteome</keyword>
<dbReference type="SUPFAM" id="SSF51338">
    <property type="entry name" value="Composite domain of metallo-dependent hydrolases"/>
    <property type="match status" value="1"/>
</dbReference>
<dbReference type="InterPro" id="IPR011059">
    <property type="entry name" value="Metal-dep_hydrolase_composite"/>
</dbReference>
<proteinExistence type="predicted"/>
<dbReference type="InterPro" id="IPR006680">
    <property type="entry name" value="Amidohydro-rel"/>
</dbReference>
<dbReference type="Proteomes" id="UP001597079">
    <property type="component" value="Unassembled WGS sequence"/>
</dbReference>
<dbReference type="PANTHER" id="PTHR32027">
    <property type="entry name" value="CYTOSINE DEAMINASE"/>
    <property type="match status" value="1"/>
</dbReference>
<protein>
    <submittedName>
        <fullName evidence="2">Amidohydrolase family protein</fullName>
    </submittedName>
</protein>
<dbReference type="RefSeq" id="WP_377945914.1">
    <property type="nucleotide sequence ID" value="NZ_JBHUCX010000099.1"/>
</dbReference>
<sequence length="446" mass="48201">MKSDLDEGTIFSLSTVFVLQRARLLGLSGLYDVHVADSTIVSIRPTLSLEEPVATTPLLQIGLSEAGRRSVSSADLQGRLLIPSFVDIHTHLDKALTLSYTENPSGTLAGAIEAFAAHEDGITEEDIYERTIQTALMAVQHGTTLLRTHLNYGRNGGMFAKSVSGITAAKRVLRDVIDIQLVLMCPLEAQASVESILAEKARFLTALGGASHLSAHPRENLQWIVGLARKMDLSIDMHVDETLNPAMRNILDLVELAPTDDFALPTIAGHCVSLGAIPHAEVEEVCKRVAERKIGVVTLPGSNLFLQARQDTQDVRRGVTSIQALVRCGAQVAAASDNIQDVFHPFGRGDLLDAAQLSAYLAHFQPAEAEQALRMVSSVPGYLATGREHEIEVGNIADMVVLDCPSALSALQTLSPGRWTFKRGRLVSILQQTKQFQIENGIKLGV</sequence>
<name>A0ABW4JNF0_9BACL</name>
<reference evidence="3" key="1">
    <citation type="journal article" date="2019" name="Int. J. Syst. Evol. Microbiol.">
        <title>The Global Catalogue of Microorganisms (GCM) 10K type strain sequencing project: providing services to taxonomists for standard genome sequencing and annotation.</title>
        <authorList>
            <consortium name="The Broad Institute Genomics Platform"/>
            <consortium name="The Broad Institute Genome Sequencing Center for Infectious Disease"/>
            <person name="Wu L."/>
            <person name="Ma J."/>
        </authorList>
    </citation>
    <scope>NUCLEOTIDE SEQUENCE [LARGE SCALE GENOMIC DNA]</scope>
    <source>
        <strain evidence="3">CGMCC 1.12286</strain>
    </source>
</reference>
<organism evidence="2 3">
    <name type="scientific">Alicyclobacillus fodiniaquatilis</name>
    <dbReference type="NCBI Taxonomy" id="1661150"/>
    <lineage>
        <taxon>Bacteria</taxon>
        <taxon>Bacillati</taxon>
        <taxon>Bacillota</taxon>
        <taxon>Bacilli</taxon>
        <taxon>Bacillales</taxon>
        <taxon>Alicyclobacillaceae</taxon>
        <taxon>Alicyclobacillus</taxon>
    </lineage>
</organism>
<dbReference type="Gene3D" id="3.20.20.140">
    <property type="entry name" value="Metal-dependent hydrolases"/>
    <property type="match status" value="1"/>
</dbReference>
<evidence type="ECO:0000259" key="1">
    <source>
        <dbReference type="Pfam" id="PF01979"/>
    </source>
</evidence>
<dbReference type="EMBL" id="JBHUCX010000099">
    <property type="protein sequence ID" value="MFD1677972.1"/>
    <property type="molecule type" value="Genomic_DNA"/>
</dbReference>
<dbReference type="SUPFAM" id="SSF51556">
    <property type="entry name" value="Metallo-dependent hydrolases"/>
    <property type="match status" value="1"/>
</dbReference>
<evidence type="ECO:0000313" key="3">
    <source>
        <dbReference type="Proteomes" id="UP001597079"/>
    </source>
</evidence>
<accession>A0ABW4JNF0</accession>
<feature type="domain" description="Amidohydrolase-related" evidence="1">
    <location>
        <begin position="81"/>
        <end position="419"/>
    </location>
</feature>
<comment type="caution">
    <text evidence="2">The sequence shown here is derived from an EMBL/GenBank/DDBJ whole genome shotgun (WGS) entry which is preliminary data.</text>
</comment>
<dbReference type="Gene3D" id="2.30.40.10">
    <property type="entry name" value="Urease, subunit C, domain 1"/>
    <property type="match status" value="1"/>
</dbReference>
<dbReference type="Pfam" id="PF01979">
    <property type="entry name" value="Amidohydro_1"/>
    <property type="match status" value="1"/>
</dbReference>